<dbReference type="Pfam" id="PF25335">
    <property type="entry name" value="GRDP_C"/>
    <property type="match status" value="1"/>
</dbReference>
<proteinExistence type="predicted"/>
<feature type="region of interest" description="Disordered" evidence="1">
    <location>
        <begin position="606"/>
        <end position="630"/>
    </location>
</feature>
<protein>
    <recommendedName>
        <fullName evidence="2">GRPD C-terminal domain-containing protein</fullName>
    </recommendedName>
</protein>
<evidence type="ECO:0000313" key="3">
    <source>
        <dbReference type="EMBL" id="KAJ8772041.1"/>
    </source>
</evidence>
<dbReference type="PANTHER" id="PTHR34365">
    <property type="entry name" value="ENOLASE (DUF1399)"/>
    <property type="match status" value="1"/>
</dbReference>
<gene>
    <name evidence="3" type="ORF">K2173_027218</name>
</gene>
<accession>A0AAV8TYH8</accession>
<organism evidence="3 4">
    <name type="scientific">Erythroxylum novogranatense</name>
    <dbReference type="NCBI Taxonomy" id="1862640"/>
    <lineage>
        <taxon>Eukaryota</taxon>
        <taxon>Viridiplantae</taxon>
        <taxon>Streptophyta</taxon>
        <taxon>Embryophyta</taxon>
        <taxon>Tracheophyta</taxon>
        <taxon>Spermatophyta</taxon>
        <taxon>Magnoliopsida</taxon>
        <taxon>eudicotyledons</taxon>
        <taxon>Gunneridae</taxon>
        <taxon>Pentapetalae</taxon>
        <taxon>rosids</taxon>
        <taxon>fabids</taxon>
        <taxon>Malpighiales</taxon>
        <taxon>Erythroxylaceae</taxon>
        <taxon>Erythroxylum</taxon>
    </lineage>
</organism>
<reference evidence="3 4" key="1">
    <citation type="submission" date="2021-09" db="EMBL/GenBank/DDBJ databases">
        <title>Genomic insights and catalytic innovation underlie evolution of tropane alkaloids biosynthesis.</title>
        <authorList>
            <person name="Wang Y.-J."/>
            <person name="Tian T."/>
            <person name="Huang J.-P."/>
            <person name="Huang S.-X."/>
        </authorList>
    </citation>
    <scope>NUCLEOTIDE SEQUENCE [LARGE SCALE GENOMIC DNA]</scope>
    <source>
        <strain evidence="3">KIB-2018</strain>
        <tissue evidence="3">Leaf</tissue>
    </source>
</reference>
<evidence type="ECO:0000313" key="4">
    <source>
        <dbReference type="Proteomes" id="UP001159364"/>
    </source>
</evidence>
<evidence type="ECO:0000259" key="2">
    <source>
        <dbReference type="Pfam" id="PF25335"/>
    </source>
</evidence>
<comment type="caution">
    <text evidence="3">The sequence shown here is derived from an EMBL/GenBank/DDBJ whole genome shotgun (WGS) entry which is preliminary data.</text>
</comment>
<dbReference type="EMBL" id="JAIWQS010000002">
    <property type="protein sequence ID" value="KAJ8772041.1"/>
    <property type="molecule type" value="Genomic_DNA"/>
</dbReference>
<dbReference type="InterPro" id="IPR009836">
    <property type="entry name" value="GRDP-like"/>
</dbReference>
<dbReference type="Pfam" id="PF07173">
    <property type="entry name" value="GRDP-like"/>
    <property type="match status" value="1"/>
</dbReference>
<sequence length="775" mass="88902">MSSTRQNSTEISDDLSTRTLSKISEFEMTVSFGVDLVSGARRNVGFLRTVRECLWLHERENLVEAIRRYDQLWMPLISDLMTGSMPPMVLPPVDIEWVWFCHSLNPASYRQYCEKRFSKLIGKPAIFDEENEEYALMRCKELWMDRYPNEPFENETVSDSKNPVTESYEDLLSELKKQNVVCKFSRPYMSDVVYLVSARQRYKGFLYLLQKFPDDESECERLVPTFDISLMWVTHQSYPTVYAEDMKEMEADMEKVVKLWETVKKEEMAMTKKLWETAFDQPYDKAGGTIEFDGVASFKPHVYWDISDTDVNTRYRSLLPRFLLEVCVFVRLNSRIKELQEDMERNFLQLQTVRCHRELKIHKSISSFSLDSWNKVSHLFCEFGTKGIAVELRKHAVGCFRTSKLEGTTTFLWNDLLRAPALTFKRDIDKQVKSVVSITPPVQASYLFKCVPDRVTDDSGAMISDVILRMNHYKPQEGRWLSRTVLDHAGRECFVVRMRVGAGFWRRGGETPSTVKWEERTTEIREGSWLYVAGSIGKAPEKVVGTATPIQPSENWQAAWRFSTGEEFLIGLESSTSIPDLKFCLRNQSSPDSLLTVLTGRRMQYQSEKAGSGSKEQEEENKEEKIEGMKEEENETGFVTLVRFTGDNQIGRATALLNWTLLVVEVSPEEDAVLALQICIAILRSVSEMRKEDVGGLLIRRRLKEAKLGARDWGSVVLHPSSCSSSISSLYVQPWHWNAKAVITLDKGVNMTTPSASNYSPAEGGDKLYKEAITT</sequence>
<keyword evidence="4" id="KW-1185">Reference proteome</keyword>
<dbReference type="Proteomes" id="UP001159364">
    <property type="component" value="Linkage Group LG02"/>
</dbReference>
<evidence type="ECO:0000256" key="1">
    <source>
        <dbReference type="SAM" id="MobiDB-lite"/>
    </source>
</evidence>
<feature type="domain" description="GRPD C-terminal" evidence="2">
    <location>
        <begin position="485"/>
        <end position="666"/>
    </location>
</feature>
<dbReference type="InterPro" id="IPR057518">
    <property type="entry name" value="GRDP_C"/>
</dbReference>
<dbReference type="PANTHER" id="PTHR34365:SF2">
    <property type="entry name" value="ENOLASE (DUF1399)"/>
    <property type="match status" value="1"/>
</dbReference>
<dbReference type="AlphaFoldDB" id="A0AAV8TYH8"/>
<name>A0AAV8TYH8_9ROSI</name>